<name>A0A2T7PVT1_POMCA</name>
<dbReference type="Proteomes" id="UP000245119">
    <property type="component" value="Linkage Group LG1"/>
</dbReference>
<feature type="region of interest" description="Disordered" evidence="6">
    <location>
        <begin position="548"/>
        <end position="598"/>
    </location>
</feature>
<evidence type="ECO:0000313" key="7">
    <source>
        <dbReference type="EMBL" id="PVD37523.1"/>
    </source>
</evidence>
<evidence type="ECO:0008006" key="9">
    <source>
        <dbReference type="Google" id="ProtNLM"/>
    </source>
</evidence>
<keyword evidence="8" id="KW-1185">Reference proteome</keyword>
<evidence type="ECO:0000256" key="6">
    <source>
        <dbReference type="SAM" id="MobiDB-lite"/>
    </source>
</evidence>
<dbReference type="AlphaFoldDB" id="A0A2T7PVT1"/>
<keyword evidence="4" id="KW-0206">Cytoskeleton</keyword>
<evidence type="ECO:0000256" key="4">
    <source>
        <dbReference type="ARBA" id="ARBA00023212"/>
    </source>
</evidence>
<accession>A0A2T7PVT1</accession>
<evidence type="ECO:0000256" key="2">
    <source>
        <dbReference type="ARBA" id="ARBA00022490"/>
    </source>
</evidence>
<dbReference type="PANTHER" id="PTHR13159:SF0">
    <property type="entry name" value="RADIAL SPOKE HEAD 6 HOMOLOG A"/>
    <property type="match status" value="1"/>
</dbReference>
<dbReference type="GO" id="GO:0060294">
    <property type="term" value="P:cilium movement involved in cell motility"/>
    <property type="evidence" value="ECO:0007669"/>
    <property type="project" value="InterPro"/>
</dbReference>
<evidence type="ECO:0000256" key="1">
    <source>
        <dbReference type="ARBA" id="ARBA00004430"/>
    </source>
</evidence>
<comment type="caution">
    <text evidence="7">The sequence shown here is derived from an EMBL/GenBank/DDBJ whole genome shotgun (WGS) entry which is preliminary data.</text>
</comment>
<feature type="region of interest" description="Disordered" evidence="6">
    <location>
        <begin position="418"/>
        <end position="479"/>
    </location>
</feature>
<evidence type="ECO:0000256" key="5">
    <source>
        <dbReference type="ARBA" id="ARBA00023273"/>
    </source>
</evidence>
<proteinExistence type="predicted"/>
<dbReference type="GO" id="GO:0035082">
    <property type="term" value="P:axoneme assembly"/>
    <property type="evidence" value="ECO:0007669"/>
    <property type="project" value="TreeGrafter"/>
</dbReference>
<sequence length="598" mass="66474">MAPDRPTKRLLMQPSPQVTSLHVLSRQPGHCLGLSCEDTEIACSSLDCPQPSSVLQSLYTMKAAKEVRGWLGVQPPEPRPQLDLDLGEDAFVNKPLPPLEQNVLNAKMMLMTSSRPDQESLYEHMATLIATALDTKSGNAVDELESLSSRLKDTRMRTRCVFKESDGDQRQWEFSCAEWDLFQTIARPMPNAEPQSYSRLLEEEREEFLCLPNLMHQAHLFSICGVGLSSAFYVQVTLALRELAIAWPFVSLRLWGVVHGIRGSYTVAEGELREGEYDTDISDDDDVDEEKGHLTGADFKVTSGHVTSSKDSQMTDDIKPVYKPPWKIPCEPAGTGLNKKVYFVCSQPGMPWTRLPHVTPAQVTAARRIRKFFTGDLDHQVDFPPISGYREELPASTIARISACTHISPNGVFKFEEDGEEEEETAQGHWFNPVTRAAGEEDDEEDVEERNEPDEPEPELGPPLLTPIAEDKGVREGTPPWIARASSRLVPEYALAYLQSTLWPGAVAVAADKGRFFENLYVGWGQKCLPDNFDPAVPEFPMEEFPTGPEVIEADDPSPETEAAIRAAMREQEAANEEGDDVEDGIIDDDDAGPDLSD</sequence>
<reference evidence="7 8" key="1">
    <citation type="submission" date="2018-04" db="EMBL/GenBank/DDBJ databases">
        <title>The genome of golden apple snail Pomacea canaliculata provides insight into stress tolerance and invasive adaptation.</title>
        <authorList>
            <person name="Liu C."/>
            <person name="Liu B."/>
            <person name="Ren Y."/>
            <person name="Zhang Y."/>
            <person name="Wang H."/>
            <person name="Li S."/>
            <person name="Jiang F."/>
            <person name="Yin L."/>
            <person name="Zhang G."/>
            <person name="Qian W."/>
            <person name="Fan W."/>
        </authorList>
    </citation>
    <scope>NUCLEOTIDE SEQUENCE [LARGE SCALE GENOMIC DNA]</scope>
    <source>
        <strain evidence="7">SZHN2017</strain>
        <tissue evidence="7">Muscle</tissue>
    </source>
</reference>
<dbReference type="EMBL" id="PZQS01000001">
    <property type="protein sequence ID" value="PVD37523.1"/>
    <property type="molecule type" value="Genomic_DNA"/>
</dbReference>
<dbReference type="OrthoDB" id="272202at2759"/>
<evidence type="ECO:0000256" key="3">
    <source>
        <dbReference type="ARBA" id="ARBA00023069"/>
    </source>
</evidence>
<dbReference type="GO" id="GO:0001534">
    <property type="term" value="C:radial spoke"/>
    <property type="evidence" value="ECO:0007669"/>
    <property type="project" value="InterPro"/>
</dbReference>
<dbReference type="PANTHER" id="PTHR13159">
    <property type="entry name" value="RADIAL SPOKEHEAD-RELATED"/>
    <property type="match status" value="1"/>
</dbReference>
<dbReference type="STRING" id="400727.A0A2T7PVT1"/>
<feature type="compositionally biased region" description="Acidic residues" evidence="6">
    <location>
        <begin position="440"/>
        <end position="458"/>
    </location>
</feature>
<protein>
    <recommendedName>
        <fullName evidence="9">Radial spokehead-like protein</fullName>
    </recommendedName>
</protein>
<comment type="subcellular location">
    <subcellularLocation>
        <location evidence="1">Cytoplasm</location>
        <location evidence="1">Cytoskeleton</location>
        <location evidence="1">Cilium axoneme</location>
    </subcellularLocation>
</comment>
<feature type="compositionally biased region" description="Acidic residues" evidence="6">
    <location>
        <begin position="574"/>
        <end position="598"/>
    </location>
</feature>
<keyword evidence="5" id="KW-0966">Cell projection</keyword>
<dbReference type="CDD" id="cd22963">
    <property type="entry name" value="DD_CrRSP4-like"/>
    <property type="match status" value="1"/>
</dbReference>
<dbReference type="Pfam" id="PF04712">
    <property type="entry name" value="Radial_spoke"/>
    <property type="match status" value="2"/>
</dbReference>
<keyword evidence="3" id="KW-0969">Cilium</keyword>
<dbReference type="InterPro" id="IPR006802">
    <property type="entry name" value="Radial_spoke"/>
</dbReference>
<keyword evidence="2" id="KW-0963">Cytoplasm</keyword>
<organism evidence="7 8">
    <name type="scientific">Pomacea canaliculata</name>
    <name type="common">Golden apple snail</name>
    <dbReference type="NCBI Taxonomy" id="400727"/>
    <lineage>
        <taxon>Eukaryota</taxon>
        <taxon>Metazoa</taxon>
        <taxon>Spiralia</taxon>
        <taxon>Lophotrochozoa</taxon>
        <taxon>Mollusca</taxon>
        <taxon>Gastropoda</taxon>
        <taxon>Caenogastropoda</taxon>
        <taxon>Architaenioglossa</taxon>
        <taxon>Ampullarioidea</taxon>
        <taxon>Ampullariidae</taxon>
        <taxon>Pomacea</taxon>
    </lineage>
</organism>
<gene>
    <name evidence="7" type="ORF">C0Q70_00117</name>
</gene>
<evidence type="ECO:0000313" key="8">
    <source>
        <dbReference type="Proteomes" id="UP000245119"/>
    </source>
</evidence>